<keyword evidence="1" id="KW-0732">Signal</keyword>
<keyword evidence="3" id="KW-1185">Reference proteome</keyword>
<sequence>MKKLLLLFLFGFSFQYSFGEEFKCLLENGKTVDLKINQNTVKYAYGKPNDLELVFSMAKSKLEFYRRDADNSMLMRLPYGGVYYEFGGDNKGPFLQIKNKKGRITFKSYCAD</sequence>
<name>A0A2N9X688_9NEIS</name>
<proteinExistence type="predicted"/>
<evidence type="ECO:0000256" key="1">
    <source>
        <dbReference type="SAM" id="SignalP"/>
    </source>
</evidence>
<dbReference type="AlphaFoldDB" id="A0A2N9X688"/>
<reference evidence="2" key="1">
    <citation type="journal article" date="2017" name="MBio">
        <title>Type VI secretion-mediated competition in the bee gut microbiome.</title>
        <authorList>
            <person name="Steele M.I."/>
            <person name="Kwong W.K."/>
            <person name="Powell J.E."/>
            <person name="Whiteley M."/>
            <person name="Moran N.A."/>
        </authorList>
    </citation>
    <scope>NUCLEOTIDE SEQUENCE [LARGE SCALE GENOMIC DNA]</scope>
    <source>
        <strain evidence="2">WkB273</strain>
    </source>
</reference>
<evidence type="ECO:0008006" key="4">
    <source>
        <dbReference type="Google" id="ProtNLM"/>
    </source>
</evidence>
<evidence type="ECO:0000313" key="3">
    <source>
        <dbReference type="Proteomes" id="UP000230202"/>
    </source>
</evidence>
<evidence type="ECO:0000313" key="2">
    <source>
        <dbReference type="EMBL" id="PIT38691.1"/>
    </source>
</evidence>
<protein>
    <recommendedName>
        <fullName evidence="4">C-type lysozyme inhibitor domain-containing protein</fullName>
    </recommendedName>
</protein>
<dbReference type="EMBL" id="MEIL01000029">
    <property type="protein sequence ID" value="PIT38691.1"/>
    <property type="molecule type" value="Genomic_DNA"/>
</dbReference>
<feature type="chain" id="PRO_5014725094" description="C-type lysozyme inhibitor domain-containing protein" evidence="1">
    <location>
        <begin position="20"/>
        <end position="112"/>
    </location>
</feature>
<organism evidence="2 3">
    <name type="scientific">Snodgrassella alvi</name>
    <dbReference type="NCBI Taxonomy" id="1196083"/>
    <lineage>
        <taxon>Bacteria</taxon>
        <taxon>Pseudomonadati</taxon>
        <taxon>Pseudomonadota</taxon>
        <taxon>Betaproteobacteria</taxon>
        <taxon>Neisseriales</taxon>
        <taxon>Neisseriaceae</taxon>
        <taxon>Snodgrassella</taxon>
    </lineage>
</organism>
<gene>
    <name evidence="2" type="ORF">BHC54_09255</name>
</gene>
<dbReference type="Proteomes" id="UP000230202">
    <property type="component" value="Unassembled WGS sequence"/>
</dbReference>
<dbReference type="RefSeq" id="WP_100152571.1">
    <property type="nucleotide sequence ID" value="NZ_MEIL01000029.1"/>
</dbReference>
<comment type="caution">
    <text evidence="2">The sequence shown here is derived from an EMBL/GenBank/DDBJ whole genome shotgun (WGS) entry which is preliminary data.</text>
</comment>
<accession>A0A2N9X688</accession>
<feature type="signal peptide" evidence="1">
    <location>
        <begin position="1"/>
        <end position="19"/>
    </location>
</feature>